<evidence type="ECO:0000313" key="1">
    <source>
        <dbReference type="EMBL" id="KAG0438770.1"/>
    </source>
</evidence>
<comment type="caution">
    <text evidence="1">The sequence shown here is derived from an EMBL/GenBank/DDBJ whole genome shotgun (WGS) entry which is preliminary data.</text>
</comment>
<dbReference type="EMBL" id="JABSTQ010005680">
    <property type="protein sequence ID" value="KAG0438770.1"/>
    <property type="molecule type" value="Genomic_DNA"/>
</dbReference>
<evidence type="ECO:0000313" key="2">
    <source>
        <dbReference type="Proteomes" id="UP000805193"/>
    </source>
</evidence>
<accession>A0AC60QPR5</accession>
<reference evidence="1 2" key="1">
    <citation type="journal article" date="2020" name="Cell">
        <title>Large-Scale Comparative Analyses of Tick Genomes Elucidate Their Genetic Diversity and Vector Capacities.</title>
        <authorList>
            <consortium name="Tick Genome and Microbiome Consortium (TIGMIC)"/>
            <person name="Jia N."/>
            <person name="Wang J."/>
            <person name="Shi W."/>
            <person name="Du L."/>
            <person name="Sun Y."/>
            <person name="Zhan W."/>
            <person name="Jiang J.F."/>
            <person name="Wang Q."/>
            <person name="Zhang B."/>
            <person name="Ji P."/>
            <person name="Bell-Sakyi L."/>
            <person name="Cui X.M."/>
            <person name="Yuan T.T."/>
            <person name="Jiang B.G."/>
            <person name="Yang W.F."/>
            <person name="Lam T.T."/>
            <person name="Chang Q.C."/>
            <person name="Ding S.J."/>
            <person name="Wang X.J."/>
            <person name="Zhu J.G."/>
            <person name="Ruan X.D."/>
            <person name="Zhao L."/>
            <person name="Wei J.T."/>
            <person name="Ye R.Z."/>
            <person name="Que T.C."/>
            <person name="Du C.H."/>
            <person name="Zhou Y.H."/>
            <person name="Cheng J.X."/>
            <person name="Dai P.F."/>
            <person name="Guo W.B."/>
            <person name="Han X.H."/>
            <person name="Huang E.J."/>
            <person name="Li L.F."/>
            <person name="Wei W."/>
            <person name="Gao Y.C."/>
            <person name="Liu J.Z."/>
            <person name="Shao H.Z."/>
            <person name="Wang X."/>
            <person name="Wang C.C."/>
            <person name="Yang T.C."/>
            <person name="Huo Q.B."/>
            <person name="Li W."/>
            <person name="Chen H.Y."/>
            <person name="Chen S.E."/>
            <person name="Zhou L.G."/>
            <person name="Ni X.B."/>
            <person name="Tian J.H."/>
            <person name="Sheng Y."/>
            <person name="Liu T."/>
            <person name="Pan Y.S."/>
            <person name="Xia L.Y."/>
            <person name="Li J."/>
            <person name="Zhao F."/>
            <person name="Cao W.C."/>
        </authorList>
    </citation>
    <scope>NUCLEOTIDE SEQUENCE [LARGE SCALE GENOMIC DNA]</scope>
    <source>
        <strain evidence="1">Iper-2018</strain>
    </source>
</reference>
<name>A0AC60QPR5_IXOPE</name>
<sequence length="668" mass="75189">MDTYETSNGPEDTNDECEQTWQEVHYGKKKQRASKNLSNFLSAAAMDPNSGQLEERFNVVFHSKEPYDLASIPAASLQRNFLTKLGLNLAACQKTELPTFRVNKAANTITVTVRDRKHVALLLKVTSIKAPERAVEVVGHETPPRDTCRGVAHGIDPQETSKQLEEALSSRSHEIIHARPLGSRGLALVTFVGKRPPRSIVYHGLIIRVTLYKPTTMMCQRCQGLGHKENVCTRKPRCRDCGCIFLEGHVCERQYCTNCKASTHLAADPTCPTRQRVNLILQARAQGGGARGSKGKGGSTSNTQKPPRVTPEDYPTLKQPGILSNNERTKNDAYHGARTAEEKSRSQSRQKLDVTNSRHRSPSLRRNNHRGPSYAHTARSDGNKGYYANDEAEIKAWQKELHAMEAEDKSDTAILKQMKADLLKFERKIEEDKQKREARKATIARRLKEAMETRKAIQDANHQEREQTRREASQEQRGGGLAPQFAPHTLGLRRSQNLQVNHLQQDGTNRPAEQSPGLDAPGGDTRLPSGGLALQTQKKKLPVETDPEKLTTLCCGSNILREGSDVPLGPDSDYPDWLWELRIDGRVKLEDLDPSTAEYWEFLHHEALIHQNKLRSKAPKPELRINEKDKLKKLRAIMFRALAGYHYDPGVPVGKALQDRKRNRLEFW</sequence>
<protein>
    <submittedName>
        <fullName evidence="1">Uncharacterized protein</fullName>
    </submittedName>
</protein>
<gene>
    <name evidence="1" type="ORF">HPB47_016879</name>
</gene>
<proteinExistence type="predicted"/>
<dbReference type="Proteomes" id="UP000805193">
    <property type="component" value="Unassembled WGS sequence"/>
</dbReference>
<organism evidence="1 2">
    <name type="scientific">Ixodes persulcatus</name>
    <name type="common">Taiga tick</name>
    <dbReference type="NCBI Taxonomy" id="34615"/>
    <lineage>
        <taxon>Eukaryota</taxon>
        <taxon>Metazoa</taxon>
        <taxon>Ecdysozoa</taxon>
        <taxon>Arthropoda</taxon>
        <taxon>Chelicerata</taxon>
        <taxon>Arachnida</taxon>
        <taxon>Acari</taxon>
        <taxon>Parasitiformes</taxon>
        <taxon>Ixodida</taxon>
        <taxon>Ixodoidea</taxon>
        <taxon>Ixodidae</taxon>
        <taxon>Ixodinae</taxon>
        <taxon>Ixodes</taxon>
    </lineage>
</organism>
<keyword evidence="2" id="KW-1185">Reference proteome</keyword>